<evidence type="ECO:0008006" key="5">
    <source>
        <dbReference type="Google" id="ProtNLM"/>
    </source>
</evidence>
<dbReference type="EMBL" id="CZBI01000003">
    <property type="protein sequence ID" value="CUP98923.1"/>
    <property type="molecule type" value="Genomic_DNA"/>
</dbReference>
<dbReference type="AlphaFoldDB" id="A0A0P0EYJ4"/>
<evidence type="ECO:0000313" key="2">
    <source>
        <dbReference type="EMBL" id="CUP98923.1"/>
    </source>
</evidence>
<proteinExistence type="predicted"/>
<dbReference type="Proteomes" id="UP000095541">
    <property type="component" value="Unassembled WGS sequence"/>
</dbReference>
<sequence length="174" mass="19751">MTMKKTLKTVLLLMLVCIGFATNAHAQRNGGRLSLGVGLLYENGMDVTLAYEHEMNYRHAWEFFANGYLKWTECKSCGHICPESFWRNYRTYGFGVAYKPCVVRGRNHYGNLRIGASAGSDTNKFLAGIHVGYEHNYELRSGWTLYWQVKSDMMIKGADLLRTGIVLGVKLPIK</sequence>
<dbReference type="Proteomes" id="UP001200544">
    <property type="component" value="Unassembled WGS sequence"/>
</dbReference>
<dbReference type="PATRIC" id="fig|818.23.peg.4129"/>
<dbReference type="GeneID" id="60060665"/>
<feature type="signal peptide" evidence="1">
    <location>
        <begin position="1"/>
        <end position="26"/>
    </location>
</feature>
<evidence type="ECO:0000313" key="4">
    <source>
        <dbReference type="Proteomes" id="UP000095541"/>
    </source>
</evidence>
<dbReference type="KEGG" id="btho:Btheta7330_04013"/>
<evidence type="ECO:0000256" key="1">
    <source>
        <dbReference type="SAM" id="SignalP"/>
    </source>
</evidence>
<reference evidence="3" key="2">
    <citation type="submission" date="2021-07" db="EMBL/GenBank/DDBJ databases">
        <title>Comparative genomics of Bacteroides fragilis group isolates reveals species-dependent resistance mechanisms and validates clinical tools for resistance prediction.</title>
        <authorList>
            <person name="Wallace M.J."/>
            <person name="Jean S."/>
            <person name="Wallace M.A."/>
            <person name="Carey-Ann B.D."/>
            <person name="Dantas G."/>
        </authorList>
    </citation>
    <scope>NUCLEOTIDE SEQUENCE</scope>
    <source>
        <strain evidence="3">BJH_160</strain>
    </source>
</reference>
<evidence type="ECO:0000313" key="3">
    <source>
        <dbReference type="EMBL" id="MCE9236420.1"/>
    </source>
</evidence>
<dbReference type="RefSeq" id="WP_004301333.1">
    <property type="nucleotide sequence ID" value="NZ_CAXKYD010000008.1"/>
</dbReference>
<name>A0A0P0EYJ4_BACT4</name>
<feature type="chain" id="PRO_5014235686" description="DUF3575 domain-containing protein" evidence="1">
    <location>
        <begin position="27"/>
        <end position="174"/>
    </location>
</feature>
<organism evidence="2 4">
    <name type="scientific">Bacteroides thetaiotaomicron</name>
    <dbReference type="NCBI Taxonomy" id="818"/>
    <lineage>
        <taxon>Bacteria</taxon>
        <taxon>Pseudomonadati</taxon>
        <taxon>Bacteroidota</taxon>
        <taxon>Bacteroidia</taxon>
        <taxon>Bacteroidales</taxon>
        <taxon>Bacteroidaceae</taxon>
        <taxon>Bacteroides</taxon>
    </lineage>
</organism>
<gene>
    <name evidence="2" type="ORF">ERS852557_02368</name>
    <name evidence="3" type="ORF">K0H07_04515</name>
</gene>
<dbReference type="EMBL" id="JAHYQA010000002">
    <property type="protein sequence ID" value="MCE9236420.1"/>
    <property type="molecule type" value="Genomic_DNA"/>
</dbReference>
<accession>A0A0P0EYJ4</accession>
<protein>
    <recommendedName>
        <fullName evidence="5">DUF3575 domain-containing protein</fullName>
    </recommendedName>
</protein>
<reference evidence="2 4" key="1">
    <citation type="submission" date="2015-09" db="EMBL/GenBank/DDBJ databases">
        <authorList>
            <consortium name="Pathogen Informatics"/>
        </authorList>
    </citation>
    <scope>NUCLEOTIDE SEQUENCE [LARGE SCALE GENOMIC DNA]</scope>
    <source>
        <strain evidence="2 4">2789STDY5834945</strain>
    </source>
</reference>
<keyword evidence="1" id="KW-0732">Signal</keyword>